<accession>A0A5E4NRN0</accession>
<proteinExistence type="predicted"/>
<evidence type="ECO:0000313" key="2">
    <source>
        <dbReference type="Proteomes" id="UP000325440"/>
    </source>
</evidence>
<reference evidence="1 2" key="1">
    <citation type="submission" date="2019-08" db="EMBL/GenBank/DDBJ databases">
        <authorList>
            <person name="Alioto T."/>
            <person name="Alioto T."/>
            <person name="Gomez Garrido J."/>
        </authorList>
    </citation>
    <scope>NUCLEOTIDE SEQUENCE [LARGE SCALE GENOMIC DNA]</scope>
</reference>
<sequence>MDSKVIELLEAIKSVLNLIVLRQQYDGEIIQKSGNSINIIIQLLAGILRLKTPDLTAILKKGDGVMHCLRPFEDSNYESLDLNSNKYPINHLRSMLLDLVKTIDSMNKVTQSGQGSGSLSLLNIPSTSSQADTSHILTNAIKNNIIPNVQLNVDVPKTTISEKKITPVITKNYNNKYKEDEEANVLRRRYRNKYRYLPHKYGTLNSRPIEKNVQNVREIPVVKHVAETSVNHVTKKIEDSEMVLVLSKYDPFFKNILKGPLNFIDADTLRQRYRGKEETKKPSENKHLNREKRYVELLKTVEFEIF</sequence>
<dbReference type="OrthoDB" id="6606922at2759"/>
<organism evidence="1 2">
    <name type="scientific">Cinara cedri</name>
    <dbReference type="NCBI Taxonomy" id="506608"/>
    <lineage>
        <taxon>Eukaryota</taxon>
        <taxon>Metazoa</taxon>
        <taxon>Ecdysozoa</taxon>
        <taxon>Arthropoda</taxon>
        <taxon>Hexapoda</taxon>
        <taxon>Insecta</taxon>
        <taxon>Pterygota</taxon>
        <taxon>Neoptera</taxon>
        <taxon>Paraneoptera</taxon>
        <taxon>Hemiptera</taxon>
        <taxon>Sternorrhyncha</taxon>
        <taxon>Aphidomorpha</taxon>
        <taxon>Aphidoidea</taxon>
        <taxon>Aphididae</taxon>
        <taxon>Lachninae</taxon>
        <taxon>Cinara</taxon>
    </lineage>
</organism>
<evidence type="ECO:0000313" key="1">
    <source>
        <dbReference type="EMBL" id="VVC45254.1"/>
    </source>
</evidence>
<protein>
    <submittedName>
        <fullName evidence="1">Uncharacterized protein</fullName>
    </submittedName>
</protein>
<gene>
    <name evidence="1" type="ORF">CINCED_3A001652</name>
</gene>
<name>A0A5E4NRN0_9HEMI</name>
<dbReference type="Proteomes" id="UP000325440">
    <property type="component" value="Unassembled WGS sequence"/>
</dbReference>
<dbReference type="AlphaFoldDB" id="A0A5E4NRN0"/>
<dbReference type="EMBL" id="CABPRJ010002397">
    <property type="protein sequence ID" value="VVC45254.1"/>
    <property type="molecule type" value="Genomic_DNA"/>
</dbReference>
<keyword evidence="2" id="KW-1185">Reference proteome</keyword>